<keyword evidence="4" id="KW-0436">Ligase</keyword>
<dbReference type="SUPFAM" id="SSF56801">
    <property type="entry name" value="Acetyl-CoA synthetase-like"/>
    <property type="match status" value="1"/>
</dbReference>
<dbReference type="InterPro" id="IPR020845">
    <property type="entry name" value="AMP-binding_CS"/>
</dbReference>
<dbReference type="InterPro" id="IPR042099">
    <property type="entry name" value="ANL_N_sf"/>
</dbReference>
<dbReference type="InterPro" id="IPR050237">
    <property type="entry name" value="ATP-dep_AMP-bd_enzyme"/>
</dbReference>
<dbReference type="Proteomes" id="UP001140293">
    <property type="component" value="Unassembled WGS sequence"/>
</dbReference>
<comment type="caution">
    <text evidence="4">The sequence shown here is derived from an EMBL/GenBank/DDBJ whole genome shotgun (WGS) entry which is preliminary data.</text>
</comment>
<dbReference type="Pfam" id="PF00501">
    <property type="entry name" value="AMP-binding"/>
    <property type="match status" value="1"/>
</dbReference>
<evidence type="ECO:0000259" key="3">
    <source>
        <dbReference type="Pfam" id="PF00501"/>
    </source>
</evidence>
<dbReference type="InterPro" id="IPR045851">
    <property type="entry name" value="AMP-bd_C_sf"/>
</dbReference>
<evidence type="ECO:0000256" key="2">
    <source>
        <dbReference type="SAM" id="Phobius"/>
    </source>
</evidence>
<protein>
    <submittedName>
        <fullName evidence="4">Acyl--CoA ligase</fullName>
    </submittedName>
</protein>
<accession>A0A9X2Y8F3</accession>
<dbReference type="EMBL" id="JACKSJ010000062">
    <property type="protein sequence ID" value="MCV7169897.1"/>
    <property type="molecule type" value="Genomic_DNA"/>
</dbReference>
<dbReference type="AlphaFoldDB" id="A0A9X2Y8F3"/>
<keyword evidence="2" id="KW-1133">Transmembrane helix</keyword>
<reference evidence="4" key="2">
    <citation type="journal article" date="2022" name="BMC Genomics">
        <title>Comparative genome analysis of mycobacteria focusing on tRNA and non-coding RNA.</title>
        <authorList>
            <person name="Behra P.R.K."/>
            <person name="Pettersson B.M.F."/>
            <person name="Ramesh M."/>
            <person name="Das S."/>
            <person name="Dasgupta S."/>
            <person name="Kirsebom L.A."/>
        </authorList>
    </citation>
    <scope>NUCLEOTIDE SEQUENCE</scope>
    <source>
        <strain evidence="4">DSM 44615</strain>
    </source>
</reference>
<sequence>MTRTTDRVLRGHATDHPDRPAVIDPTSRLTYAELDSETAELAAELILAGVTKGTRVGLIMPNSARWVVVATALTRVGAVLVPLSTLLSATELLAQLRTAAVRFLLTVEEFRGHRYLDGLRAAAGLPDDVGGPLRSPELPALRRIWIIDRLRDAVGDATGRTQSMVAAMADAVEPSDPLVILFTSGSSGAPKAVIHSHGNALAAARSGLTARCIGADTRLYLPMPFFWVGGFGSGVISALVAGATLVTEQIPRPETTVALLERERVTLFRGWPEQAEALARASAAGQADLSALRPGSLEALLAPELRAEPGARARLFGMTESFGPYSGYPADTDMPRPQWGSCGRPFDGMTVRIADPSTGAAVPDGTTGVIQIRGPHIMRGMCRRSREELFTSDGWYSTGDLGHLDDAGFLFYHGRVDDMFKVSGAIVYPAEVERALRAVDGVQLAVVTNVLDDRVGAAVVCDPATMTVGRLTAAVRKSLSAFKMPTVWVLLDSDDAVPRLASGKVDVRGLRTLLESEADT</sequence>
<gene>
    <name evidence="4" type="ORF">H7I41_08165</name>
</gene>
<dbReference type="PANTHER" id="PTHR43767:SF1">
    <property type="entry name" value="NONRIBOSOMAL PEPTIDE SYNTHASE PES1 (EUROFUNG)-RELATED"/>
    <property type="match status" value="1"/>
</dbReference>
<dbReference type="CDD" id="cd04433">
    <property type="entry name" value="AFD_class_I"/>
    <property type="match status" value="1"/>
</dbReference>
<proteinExistence type="predicted"/>
<keyword evidence="5" id="KW-1185">Reference proteome</keyword>
<evidence type="ECO:0000313" key="4">
    <source>
        <dbReference type="EMBL" id="MCV7169897.1"/>
    </source>
</evidence>
<dbReference type="Gene3D" id="3.40.50.12780">
    <property type="entry name" value="N-terminal domain of ligase-like"/>
    <property type="match status" value="1"/>
</dbReference>
<dbReference type="GO" id="GO:0016878">
    <property type="term" value="F:acid-thiol ligase activity"/>
    <property type="evidence" value="ECO:0007669"/>
    <property type="project" value="UniProtKB-ARBA"/>
</dbReference>
<feature type="domain" description="AMP-dependent synthetase/ligase" evidence="3">
    <location>
        <begin position="12"/>
        <end position="380"/>
    </location>
</feature>
<feature type="region of interest" description="Disordered" evidence="1">
    <location>
        <begin position="1"/>
        <end position="22"/>
    </location>
</feature>
<name>A0A9X2Y8F3_9MYCO</name>
<evidence type="ECO:0000313" key="5">
    <source>
        <dbReference type="Proteomes" id="UP001140293"/>
    </source>
</evidence>
<dbReference type="InterPro" id="IPR000873">
    <property type="entry name" value="AMP-dep_synth/lig_dom"/>
</dbReference>
<organism evidence="4 5">
    <name type="scientific">[Mycobacterium] manitobense</name>
    <dbReference type="NCBI Taxonomy" id="190147"/>
    <lineage>
        <taxon>Bacteria</taxon>
        <taxon>Bacillati</taxon>
        <taxon>Actinomycetota</taxon>
        <taxon>Actinomycetes</taxon>
        <taxon>Mycobacteriales</taxon>
        <taxon>Mycobacteriaceae</taxon>
        <taxon>Mycolicibacterium</taxon>
    </lineage>
</organism>
<keyword evidence="2" id="KW-0472">Membrane</keyword>
<dbReference type="Gene3D" id="3.30.300.30">
    <property type="match status" value="1"/>
</dbReference>
<dbReference type="PANTHER" id="PTHR43767">
    <property type="entry name" value="LONG-CHAIN-FATTY-ACID--COA LIGASE"/>
    <property type="match status" value="1"/>
</dbReference>
<reference evidence="4" key="1">
    <citation type="submission" date="2020-07" db="EMBL/GenBank/DDBJ databases">
        <authorList>
            <person name="Pettersson B.M.F."/>
            <person name="Behra P.R.K."/>
            <person name="Ramesh M."/>
            <person name="Das S."/>
            <person name="Dasgupta S."/>
            <person name="Kirsebom L.A."/>
        </authorList>
    </citation>
    <scope>NUCLEOTIDE SEQUENCE</scope>
    <source>
        <strain evidence="4">DSM 44615</strain>
    </source>
</reference>
<dbReference type="PROSITE" id="PS00455">
    <property type="entry name" value="AMP_BINDING"/>
    <property type="match status" value="1"/>
</dbReference>
<keyword evidence="2" id="KW-0812">Transmembrane</keyword>
<evidence type="ECO:0000256" key="1">
    <source>
        <dbReference type="SAM" id="MobiDB-lite"/>
    </source>
</evidence>
<dbReference type="RefSeq" id="WP_264012080.1">
    <property type="nucleotide sequence ID" value="NZ_JACKSJ010000062.1"/>
</dbReference>
<feature type="transmembrane region" description="Helical" evidence="2">
    <location>
        <begin position="225"/>
        <end position="246"/>
    </location>
</feature>
<feature type="compositionally biased region" description="Basic and acidic residues" evidence="1">
    <location>
        <begin position="1"/>
        <end position="21"/>
    </location>
</feature>